<evidence type="ECO:0000256" key="7">
    <source>
        <dbReference type="ARBA" id="ARBA00023242"/>
    </source>
</evidence>
<dbReference type="FunCoup" id="A0A6P7GB29">
    <property type="interactions" value="1"/>
</dbReference>
<proteinExistence type="inferred from homology"/>
<evidence type="ECO:0000313" key="9">
    <source>
        <dbReference type="EnsemblMetazoa" id="XP_050501743.1"/>
    </source>
</evidence>
<keyword evidence="10" id="KW-1185">Reference proteome</keyword>
<protein>
    <submittedName>
        <fullName evidence="11">Uncharacterized protein LOC114337680</fullName>
    </submittedName>
</protein>
<dbReference type="InParanoid" id="A0A6P7GB29"/>
<evidence type="ECO:0000256" key="2">
    <source>
        <dbReference type="ARBA" id="ARBA00004123"/>
    </source>
</evidence>
<dbReference type="RefSeq" id="XP_028143992.1">
    <property type="nucleotide sequence ID" value="XM_028288191.1"/>
</dbReference>
<dbReference type="GO" id="GO:0016787">
    <property type="term" value="F:hydrolase activity"/>
    <property type="evidence" value="ECO:0007669"/>
    <property type="project" value="UniProtKB-KW"/>
</dbReference>
<dbReference type="PANTHER" id="PTHR22930">
    <property type="match status" value="1"/>
</dbReference>
<evidence type="ECO:0000256" key="6">
    <source>
        <dbReference type="ARBA" id="ARBA00022801"/>
    </source>
</evidence>
<name>A0A6P7GB29_DIAVI</name>
<reference evidence="9" key="2">
    <citation type="submission" date="2025-05" db="UniProtKB">
        <authorList>
            <consortium name="EnsemblMetazoa"/>
        </authorList>
    </citation>
    <scope>IDENTIFICATION</scope>
</reference>
<keyword evidence="7" id="KW-0539">Nucleus</keyword>
<dbReference type="InterPro" id="IPR027806">
    <property type="entry name" value="HARBI1_dom"/>
</dbReference>
<accession>A0A6P7GB29</accession>
<dbReference type="EnsemblMetazoa" id="XM_050645786.1">
    <property type="protein sequence ID" value="XP_050501743.1"/>
    <property type="gene ID" value="LOC126881495"/>
</dbReference>
<gene>
    <name evidence="11" type="primary">LOC114337680</name>
</gene>
<dbReference type="GO" id="GO:0004518">
    <property type="term" value="F:nuclease activity"/>
    <property type="evidence" value="ECO:0007669"/>
    <property type="project" value="UniProtKB-KW"/>
</dbReference>
<keyword evidence="5" id="KW-0479">Metal-binding</keyword>
<organism evidence="11">
    <name type="scientific">Diabrotica virgifera virgifera</name>
    <name type="common">western corn rootworm</name>
    <dbReference type="NCBI Taxonomy" id="50390"/>
    <lineage>
        <taxon>Eukaryota</taxon>
        <taxon>Metazoa</taxon>
        <taxon>Ecdysozoa</taxon>
        <taxon>Arthropoda</taxon>
        <taxon>Hexapoda</taxon>
        <taxon>Insecta</taxon>
        <taxon>Pterygota</taxon>
        <taxon>Neoptera</taxon>
        <taxon>Endopterygota</taxon>
        <taxon>Coleoptera</taxon>
        <taxon>Polyphaga</taxon>
        <taxon>Cucujiformia</taxon>
        <taxon>Chrysomeloidea</taxon>
        <taxon>Chrysomelidae</taxon>
        <taxon>Galerucinae</taxon>
        <taxon>Diabroticina</taxon>
        <taxon>Diabroticites</taxon>
        <taxon>Diabrotica</taxon>
    </lineage>
</organism>
<evidence type="ECO:0000256" key="1">
    <source>
        <dbReference type="ARBA" id="ARBA00001968"/>
    </source>
</evidence>
<evidence type="ECO:0000256" key="3">
    <source>
        <dbReference type="ARBA" id="ARBA00006958"/>
    </source>
</evidence>
<dbReference type="OrthoDB" id="6761337at2759"/>
<keyword evidence="4" id="KW-0540">Nuclease</keyword>
<reference evidence="11" key="1">
    <citation type="submission" date="2025-04" db="UniProtKB">
        <authorList>
            <consortium name="RefSeq"/>
        </authorList>
    </citation>
    <scope>IDENTIFICATION</scope>
    <source>
        <tissue evidence="11">Whole insect</tissue>
    </source>
</reference>
<evidence type="ECO:0000259" key="8">
    <source>
        <dbReference type="Pfam" id="PF13359"/>
    </source>
</evidence>
<dbReference type="Pfam" id="PF13359">
    <property type="entry name" value="DDE_Tnp_4"/>
    <property type="match status" value="1"/>
</dbReference>
<comment type="subcellular location">
    <subcellularLocation>
        <location evidence="2">Nucleus</location>
    </subcellularLocation>
</comment>
<comment type="cofactor">
    <cofactor evidence="1">
        <name>a divalent metal cation</name>
        <dbReference type="ChEBI" id="CHEBI:60240"/>
    </cofactor>
</comment>
<comment type="similarity">
    <text evidence="3">Belongs to the HARBI1 family.</text>
</comment>
<dbReference type="AlphaFoldDB" id="A0A6P7GB29"/>
<evidence type="ECO:0000313" key="10">
    <source>
        <dbReference type="Proteomes" id="UP001652700"/>
    </source>
</evidence>
<sequence>MDNYKIILGTSAILLAAAAMKLRQEKSKKKTRRCWVRPWLSNGDISKGNLNLVEEFNEPSIYLNYVRMDENAFERLLHLVTPDIEKQNTVMRESISAKHRLIITLRFLATGNSYRSLMYEFRVSESTISKFVPEVCASIYKRLKDQYLKVPNTAADWLNIAEEFQNIWNFPHCLGAMDGKHIVFKAPSSAGSTYFNYKGTHSIVLLALVDARYNFLYVDVGVNGRISDGGVFHRSSLNAAIRDNVLNFPIEAPLAGRQRIMPYVIVADSAFALQKNIMKPFPFRNLTPFQQIYNYRLSRARRVVENAFGILANRFRVFQSVIGLSADKVEIITLACCALHNYLSSVCVSRYRSDLDKKISFKFSLSQQGGNRSNTEAQEIREEFVQYFNTVGRVTWQDNNC</sequence>
<keyword evidence="6" id="KW-0378">Hydrolase</keyword>
<dbReference type="GO" id="GO:0046872">
    <property type="term" value="F:metal ion binding"/>
    <property type="evidence" value="ECO:0007669"/>
    <property type="project" value="UniProtKB-KW"/>
</dbReference>
<dbReference type="InterPro" id="IPR045249">
    <property type="entry name" value="HARBI1-like"/>
</dbReference>
<evidence type="ECO:0000256" key="5">
    <source>
        <dbReference type="ARBA" id="ARBA00022723"/>
    </source>
</evidence>
<dbReference type="EnsemblMetazoa" id="XM_050645788.1">
    <property type="protein sequence ID" value="XP_050501745.1"/>
    <property type="gene ID" value="LOC126881495"/>
</dbReference>
<evidence type="ECO:0000256" key="4">
    <source>
        <dbReference type="ARBA" id="ARBA00022722"/>
    </source>
</evidence>
<evidence type="ECO:0000313" key="11">
    <source>
        <dbReference type="RefSeq" id="XP_028143992.1"/>
    </source>
</evidence>
<dbReference type="PANTHER" id="PTHR22930:SF269">
    <property type="entry name" value="NUCLEASE HARBI1-LIKE PROTEIN"/>
    <property type="match status" value="1"/>
</dbReference>
<feature type="domain" description="DDE Tnp4" evidence="8">
    <location>
        <begin position="177"/>
        <end position="341"/>
    </location>
</feature>
<dbReference type="Proteomes" id="UP001652700">
    <property type="component" value="Unplaced"/>
</dbReference>
<dbReference type="GO" id="GO:0005634">
    <property type="term" value="C:nucleus"/>
    <property type="evidence" value="ECO:0007669"/>
    <property type="project" value="UniProtKB-SubCell"/>
</dbReference>